<keyword evidence="2" id="KW-1185">Reference proteome</keyword>
<reference evidence="1 2" key="1">
    <citation type="submission" date="2015-01" db="EMBL/GenBank/DDBJ databases">
        <title>Genome Assembly of Bacillus badius MTCC 1458.</title>
        <authorList>
            <person name="Verma A."/>
            <person name="Khatri I."/>
            <person name="Mual P."/>
            <person name="Subramanian S."/>
            <person name="Krishnamurthi S."/>
        </authorList>
    </citation>
    <scope>NUCLEOTIDE SEQUENCE [LARGE SCALE GENOMIC DNA]</scope>
    <source>
        <strain evidence="1 2">MTCC 1458</strain>
    </source>
</reference>
<proteinExistence type="predicted"/>
<organism evidence="1 2">
    <name type="scientific">Bacillus badius</name>
    <dbReference type="NCBI Taxonomy" id="1455"/>
    <lineage>
        <taxon>Bacteria</taxon>
        <taxon>Bacillati</taxon>
        <taxon>Bacillota</taxon>
        <taxon>Bacilli</taxon>
        <taxon>Bacillales</taxon>
        <taxon>Bacillaceae</taxon>
        <taxon>Pseudobacillus</taxon>
    </lineage>
</organism>
<name>A0ABR5ANU7_BACBA</name>
<accession>A0ABR5ANU7</accession>
<dbReference type="Proteomes" id="UP000031982">
    <property type="component" value="Unassembled WGS sequence"/>
</dbReference>
<comment type="caution">
    <text evidence="1">The sequence shown here is derived from an EMBL/GenBank/DDBJ whole genome shotgun (WGS) entry which is preliminary data.</text>
</comment>
<sequence>MATTSLERIRATASHLAAVSDTTLTLLIEDAALEVSKLNAPEEYQERLIRYLTIHLASISPKVVLKEKLADLEKTYANAGASGGLLSTPYGAEYQRLLDELEVPEKKKTLNLTVL</sequence>
<dbReference type="RefSeq" id="WP_052477455.1">
    <property type="nucleotide sequence ID" value="NZ_JARTHD010000007.1"/>
</dbReference>
<evidence type="ECO:0000313" key="1">
    <source>
        <dbReference type="EMBL" id="KIL72716.1"/>
    </source>
</evidence>
<gene>
    <name evidence="1" type="ORF">SD77_3451</name>
</gene>
<dbReference type="InterPro" id="IPR025127">
    <property type="entry name" value="DUF4054"/>
</dbReference>
<evidence type="ECO:0000313" key="2">
    <source>
        <dbReference type="Proteomes" id="UP000031982"/>
    </source>
</evidence>
<dbReference type="EMBL" id="JXLP01000031">
    <property type="protein sequence ID" value="KIL72716.1"/>
    <property type="molecule type" value="Genomic_DNA"/>
</dbReference>
<protein>
    <submittedName>
        <fullName evidence="1">Uncharacterized protein</fullName>
    </submittedName>
</protein>
<dbReference type="Pfam" id="PF13262">
    <property type="entry name" value="DUF4054"/>
    <property type="match status" value="1"/>
</dbReference>